<dbReference type="InterPro" id="IPR001611">
    <property type="entry name" value="Leu-rich_rpt"/>
</dbReference>
<dbReference type="SUPFAM" id="SSF52047">
    <property type="entry name" value="RNI-like"/>
    <property type="match status" value="1"/>
</dbReference>
<proteinExistence type="predicted"/>
<reference evidence="3" key="1">
    <citation type="submission" date="2020-06" db="EMBL/GenBank/DDBJ databases">
        <title>Draft genome of Bugula neritina, a colonial animal packing powerful symbionts and potential medicines.</title>
        <authorList>
            <person name="Rayko M."/>
        </authorList>
    </citation>
    <scope>NUCLEOTIDE SEQUENCE [LARGE SCALE GENOMIC DNA]</scope>
    <source>
        <strain evidence="3">Kwan_BN1</strain>
    </source>
</reference>
<keyword evidence="2" id="KW-0472">Membrane</keyword>
<dbReference type="InterPro" id="IPR052394">
    <property type="entry name" value="LRR-containing"/>
</dbReference>
<accession>A0A7J7JW16</accession>
<dbReference type="EMBL" id="VXIV02001747">
    <property type="protein sequence ID" value="KAF6030143.1"/>
    <property type="molecule type" value="Genomic_DNA"/>
</dbReference>
<evidence type="ECO:0000256" key="2">
    <source>
        <dbReference type="SAM" id="Phobius"/>
    </source>
</evidence>
<dbReference type="SMART" id="SM00368">
    <property type="entry name" value="LRR_RI"/>
    <property type="match status" value="6"/>
</dbReference>
<evidence type="ECO:0000313" key="3">
    <source>
        <dbReference type="EMBL" id="KAF6030143.1"/>
    </source>
</evidence>
<dbReference type="AlphaFoldDB" id="A0A7J7JW16"/>
<sequence length="473" mass="52628">MSHLPALSDFIGTKRQQSSVRVVESAAKSNVAELVSEEKRLRNLFTGMSRSLSHTSARIARNKKIVKRSVQSAANNGAGSNEDISAHTQSMSWTGPYDTDSVELKDDSGWDTDLEIEEVFEAFDHSGKTSYIDTCHRNKVVPVSYYLRHMHETELKLRHHQLGSHAVKPIAISLVSNAKILSLDLTDNSLGCRGAYLLCNMLRENCFITHLNLSENHLGTSSAEMLSNIMQITTSLTHITLSKNEFDDTAAIFFAEAIMNTTKVESLNLSHNRFSEMGGVALGPAIGENSSIKELNLSWNSLRRKGAIAVAQGVKNNIMIKRLNISWNGFGVDGAREIGKALAENTTLEELDMTNNRLTTEAAVLIGKGIAVNDSLQAIKPHYKCFILYNISLMLMPDISTCIYIIAILHKVLSTNYFKTINNVFRKESDAKCRMLGHMLSILKNPNMVMRKVAFDDITVNKTFMTFFKTSRT</sequence>
<name>A0A7J7JW16_BUGNE</name>
<feature type="region of interest" description="Disordered" evidence="1">
    <location>
        <begin position="68"/>
        <end position="100"/>
    </location>
</feature>
<organism evidence="3 4">
    <name type="scientific">Bugula neritina</name>
    <name type="common">Brown bryozoan</name>
    <name type="synonym">Sertularia neritina</name>
    <dbReference type="NCBI Taxonomy" id="10212"/>
    <lineage>
        <taxon>Eukaryota</taxon>
        <taxon>Metazoa</taxon>
        <taxon>Spiralia</taxon>
        <taxon>Lophotrochozoa</taxon>
        <taxon>Bryozoa</taxon>
        <taxon>Gymnolaemata</taxon>
        <taxon>Cheilostomatida</taxon>
        <taxon>Flustrina</taxon>
        <taxon>Buguloidea</taxon>
        <taxon>Bugulidae</taxon>
        <taxon>Bugula</taxon>
    </lineage>
</organism>
<keyword evidence="2" id="KW-0812">Transmembrane</keyword>
<dbReference type="PANTHER" id="PTHR24114">
    <property type="entry name" value="LEUCINE RICH REPEAT FAMILY PROTEIN"/>
    <property type="match status" value="1"/>
</dbReference>
<evidence type="ECO:0000313" key="4">
    <source>
        <dbReference type="Proteomes" id="UP000593567"/>
    </source>
</evidence>
<gene>
    <name evidence="3" type="ORF">EB796_011544</name>
</gene>
<dbReference type="Gene3D" id="3.80.10.10">
    <property type="entry name" value="Ribonuclease Inhibitor"/>
    <property type="match status" value="2"/>
</dbReference>
<feature type="compositionally biased region" description="Polar residues" evidence="1">
    <location>
        <begin position="69"/>
        <end position="93"/>
    </location>
</feature>
<feature type="transmembrane region" description="Helical" evidence="2">
    <location>
        <begin position="386"/>
        <end position="409"/>
    </location>
</feature>
<keyword evidence="4" id="KW-1185">Reference proteome</keyword>
<keyword evidence="2" id="KW-1133">Transmembrane helix</keyword>
<protein>
    <submittedName>
        <fullName evidence="3">LRRC74B</fullName>
    </submittedName>
</protein>
<dbReference type="InterPro" id="IPR032675">
    <property type="entry name" value="LRR_dom_sf"/>
</dbReference>
<comment type="caution">
    <text evidence="3">The sequence shown here is derived from an EMBL/GenBank/DDBJ whole genome shotgun (WGS) entry which is preliminary data.</text>
</comment>
<dbReference type="OrthoDB" id="120976at2759"/>
<dbReference type="Proteomes" id="UP000593567">
    <property type="component" value="Unassembled WGS sequence"/>
</dbReference>
<dbReference type="PANTHER" id="PTHR24114:SF50">
    <property type="entry name" value="RNI-LIKE PROTEIN"/>
    <property type="match status" value="1"/>
</dbReference>
<dbReference type="Pfam" id="PF13516">
    <property type="entry name" value="LRR_6"/>
    <property type="match status" value="6"/>
</dbReference>
<evidence type="ECO:0000256" key="1">
    <source>
        <dbReference type="SAM" id="MobiDB-lite"/>
    </source>
</evidence>